<feature type="compositionally biased region" description="Low complexity" evidence="1">
    <location>
        <begin position="243"/>
        <end position="254"/>
    </location>
</feature>
<gene>
    <name evidence="2" type="ORF">BU14_0502s0005</name>
</gene>
<proteinExistence type="predicted"/>
<evidence type="ECO:0000313" key="3">
    <source>
        <dbReference type="Proteomes" id="UP000218209"/>
    </source>
</evidence>
<reference evidence="2 3" key="1">
    <citation type="submission" date="2017-03" db="EMBL/GenBank/DDBJ databases">
        <title>WGS assembly of Porphyra umbilicalis.</title>
        <authorList>
            <person name="Brawley S.H."/>
            <person name="Blouin N.A."/>
            <person name="Ficko-Blean E."/>
            <person name="Wheeler G.L."/>
            <person name="Lohr M."/>
            <person name="Goodson H.V."/>
            <person name="Jenkins J.W."/>
            <person name="Blaby-Haas C.E."/>
            <person name="Helliwell K.E."/>
            <person name="Chan C."/>
            <person name="Marriage T."/>
            <person name="Bhattacharya D."/>
            <person name="Klein A.S."/>
            <person name="Badis Y."/>
            <person name="Brodie J."/>
            <person name="Cao Y."/>
            <person name="Collen J."/>
            <person name="Dittami S.M."/>
            <person name="Gachon C.M."/>
            <person name="Green B.R."/>
            <person name="Karpowicz S."/>
            <person name="Kim J.W."/>
            <person name="Kudahl U."/>
            <person name="Lin S."/>
            <person name="Michel G."/>
            <person name="Mittag M."/>
            <person name="Olson B.J."/>
            <person name="Pangilinan J."/>
            <person name="Peng Y."/>
            <person name="Qiu H."/>
            <person name="Shu S."/>
            <person name="Singer J.T."/>
            <person name="Smith A.G."/>
            <person name="Sprecher B.N."/>
            <person name="Wagner V."/>
            <person name="Wang W."/>
            <person name="Wang Z.-Y."/>
            <person name="Yan J."/>
            <person name="Yarish C."/>
            <person name="Zoeuner-Riek S."/>
            <person name="Zhuang Y."/>
            <person name="Zou Y."/>
            <person name="Lindquist E.A."/>
            <person name="Grimwood J."/>
            <person name="Barry K."/>
            <person name="Rokhsar D.S."/>
            <person name="Schmutz J."/>
            <person name="Stiller J.W."/>
            <person name="Grossman A.R."/>
            <person name="Prochnik S.E."/>
        </authorList>
    </citation>
    <scope>NUCLEOTIDE SEQUENCE [LARGE SCALE GENOMIC DNA]</scope>
    <source>
        <strain evidence="2">4086291</strain>
    </source>
</reference>
<dbReference type="Proteomes" id="UP000218209">
    <property type="component" value="Unassembled WGS sequence"/>
</dbReference>
<sequence>MGIARSRRRRQAGWCTRGPPVEDAAKHEDVGLPLGRHRRRRRAADMDAPLKRPPPRRHRHRPRRLLQRVGVIVEGHLHPHFRALRRARQLVERVDLDDAPKVETVPLAHPPHRRVLVADGAAAAAAEGAPHQRLGGRHRGPKRPTTRYVTAAAASASAGDTRAAAPSAAGAGAGAAAGSTSSASAAAAAAAVAAVAAAADVAGTAAAGAVTATAPPMAPAVAAESGVGPWAATAGSTAAAAAAASGRSATSASTARRRRGGHKDRRHGRGAARRRRRAGAVAGVGRTAQWLPPNGRRSARGMTPATLAAVRGGRGRRHRPRGGAATAAYPPPQPFGGVVAATIAAASFAALVVQGGGERACRHQGVLRAAETEILLTIETFGSHMGLGASPILKMGPLNSNPPLASDNNRRLWRFVGAHTGLATIDCAAPTRSRSMQVSTGGGGRVLDATAGGGSPSDWQQSTVRHQVAAVRCRFQPGRGAAATDAESRMQTTMMICARPPGYGVSEFSGDVDTGLSRVAVNGSPTLFNEGKGFNERPTSPKNA</sequence>
<feature type="compositionally biased region" description="Basic residues" evidence="1">
    <location>
        <begin position="1"/>
        <end position="11"/>
    </location>
</feature>
<feature type="compositionally biased region" description="Basic residues" evidence="1">
    <location>
        <begin position="134"/>
        <end position="145"/>
    </location>
</feature>
<feature type="region of interest" description="Disordered" evidence="1">
    <location>
        <begin position="126"/>
        <end position="147"/>
    </location>
</feature>
<dbReference type="EMBL" id="KV919109">
    <property type="protein sequence ID" value="OSX71772.1"/>
    <property type="molecule type" value="Genomic_DNA"/>
</dbReference>
<organism evidence="2 3">
    <name type="scientific">Porphyra umbilicalis</name>
    <name type="common">Purple laver</name>
    <name type="synonym">Red alga</name>
    <dbReference type="NCBI Taxonomy" id="2786"/>
    <lineage>
        <taxon>Eukaryota</taxon>
        <taxon>Rhodophyta</taxon>
        <taxon>Bangiophyceae</taxon>
        <taxon>Bangiales</taxon>
        <taxon>Bangiaceae</taxon>
        <taxon>Porphyra</taxon>
    </lineage>
</organism>
<name>A0A1X6NT34_PORUM</name>
<feature type="compositionally biased region" description="Basic residues" evidence="1">
    <location>
        <begin position="255"/>
        <end position="278"/>
    </location>
</feature>
<keyword evidence="3" id="KW-1185">Reference proteome</keyword>
<evidence type="ECO:0000256" key="1">
    <source>
        <dbReference type="SAM" id="MobiDB-lite"/>
    </source>
</evidence>
<feature type="region of interest" description="Disordered" evidence="1">
    <location>
        <begin position="243"/>
        <end position="282"/>
    </location>
</feature>
<protein>
    <submittedName>
        <fullName evidence="2">Uncharacterized protein</fullName>
    </submittedName>
</protein>
<feature type="region of interest" description="Disordered" evidence="1">
    <location>
        <begin position="309"/>
        <end position="329"/>
    </location>
</feature>
<accession>A0A1X6NT34</accession>
<feature type="region of interest" description="Disordered" evidence="1">
    <location>
        <begin position="1"/>
        <end position="60"/>
    </location>
</feature>
<dbReference type="AlphaFoldDB" id="A0A1X6NT34"/>
<evidence type="ECO:0000313" key="2">
    <source>
        <dbReference type="EMBL" id="OSX71772.1"/>
    </source>
</evidence>